<dbReference type="EMBL" id="JADNYJ010000016">
    <property type="protein sequence ID" value="KAF8907055.1"/>
    <property type="molecule type" value="Genomic_DNA"/>
</dbReference>
<evidence type="ECO:0000313" key="1">
    <source>
        <dbReference type="EMBL" id="KAF8907055.1"/>
    </source>
</evidence>
<name>A0A9P5NUI3_GYMJU</name>
<protein>
    <submittedName>
        <fullName evidence="1">Uncharacterized protein</fullName>
    </submittedName>
</protein>
<reference evidence="1" key="1">
    <citation type="submission" date="2020-11" db="EMBL/GenBank/DDBJ databases">
        <authorList>
            <consortium name="DOE Joint Genome Institute"/>
            <person name="Ahrendt S."/>
            <person name="Riley R."/>
            <person name="Andreopoulos W."/>
            <person name="LaButti K."/>
            <person name="Pangilinan J."/>
            <person name="Ruiz-duenas F.J."/>
            <person name="Barrasa J.M."/>
            <person name="Sanchez-Garcia M."/>
            <person name="Camarero S."/>
            <person name="Miyauchi S."/>
            <person name="Serrano A."/>
            <person name="Linde D."/>
            <person name="Babiker R."/>
            <person name="Drula E."/>
            <person name="Ayuso-Fernandez I."/>
            <person name="Pacheco R."/>
            <person name="Padilla G."/>
            <person name="Ferreira P."/>
            <person name="Barriuso J."/>
            <person name="Kellner H."/>
            <person name="Castanera R."/>
            <person name="Alfaro M."/>
            <person name="Ramirez L."/>
            <person name="Pisabarro A.G."/>
            <person name="Kuo A."/>
            <person name="Tritt A."/>
            <person name="Lipzen A."/>
            <person name="He G."/>
            <person name="Yan M."/>
            <person name="Ng V."/>
            <person name="Cullen D."/>
            <person name="Martin F."/>
            <person name="Rosso M.-N."/>
            <person name="Henrissat B."/>
            <person name="Hibbett D."/>
            <person name="Martinez A.T."/>
            <person name="Grigoriev I.V."/>
        </authorList>
    </citation>
    <scope>NUCLEOTIDE SEQUENCE</scope>
    <source>
        <strain evidence="1">AH 44721</strain>
    </source>
</reference>
<sequence length="644" mass="74459">MSEPMVSVIEDLLQLQQGELEMTLQGLHSILSWTETPVLTPRHGMVLQPLDPGMDESEGSWFRLMQEIHVYISNASVYDPKYGKIDITHASFVEFLVSRDRAGKYFIDSTDADSRIVAAGFYIMSNFILNSMRGNWRRPFSISTVLHMGRILYTNLSRLELLPESILDGISKIEDEFGKMDPALNTRVPVEGFVGIHLLITHTFRHIKVCSTNNTGLPEAFHQLSLVHQRYLRILYRLCENALFRKGLPLSIVPGLFAIRNDLSSEVLAYLFEIDKDIIEKHWKILGIDLELDGPSLLEKFFEYLPKMDLSTEENKQMCDRVHSRNVAFCSTVVLRFLSRSWADTPEPPKNVQRFIDGQFMYHLDELTLVPSNFDSALMLLDVLDGVKIHYSEVGTSSLYKLSCIWNLVKATLAWLAKLDQLSDGLKSFVFNKHVRYTFDRLFRQVFCVLRNSKGENEVSIREPFLGIERYLLKKKHFYWLSSEANIPYDPMTSNDPHTLESHYQITEERNTLFISDDLFLLDFNKLNLGNYLTDSQWARNLHISQDALYSSAFVYLDQVISKSNDNFDRIHETKKKMLLKTCTGYLQKECICDGSKKEEGSKDERNACVALQWSQYILTKLPGEYTFLEEKRTLHEIVTRHTD</sequence>
<comment type="caution">
    <text evidence="1">The sequence shown here is derived from an EMBL/GenBank/DDBJ whole genome shotgun (WGS) entry which is preliminary data.</text>
</comment>
<gene>
    <name evidence="1" type="ORF">CPB84DRAFT_345238</name>
</gene>
<keyword evidence="2" id="KW-1185">Reference proteome</keyword>
<organism evidence="1 2">
    <name type="scientific">Gymnopilus junonius</name>
    <name type="common">Spectacular rustgill mushroom</name>
    <name type="synonym">Gymnopilus spectabilis subsp. junonius</name>
    <dbReference type="NCBI Taxonomy" id="109634"/>
    <lineage>
        <taxon>Eukaryota</taxon>
        <taxon>Fungi</taxon>
        <taxon>Dikarya</taxon>
        <taxon>Basidiomycota</taxon>
        <taxon>Agaricomycotina</taxon>
        <taxon>Agaricomycetes</taxon>
        <taxon>Agaricomycetidae</taxon>
        <taxon>Agaricales</taxon>
        <taxon>Agaricineae</taxon>
        <taxon>Hymenogastraceae</taxon>
        <taxon>Gymnopilus</taxon>
    </lineage>
</organism>
<evidence type="ECO:0000313" key="2">
    <source>
        <dbReference type="Proteomes" id="UP000724874"/>
    </source>
</evidence>
<dbReference type="AlphaFoldDB" id="A0A9P5NUI3"/>
<accession>A0A9P5NUI3</accession>
<dbReference type="Proteomes" id="UP000724874">
    <property type="component" value="Unassembled WGS sequence"/>
</dbReference>
<proteinExistence type="predicted"/>